<keyword evidence="4" id="KW-0808">Transferase</keyword>
<feature type="domain" description="Response regulatory" evidence="9">
    <location>
        <begin position="618"/>
        <end position="736"/>
    </location>
</feature>
<feature type="transmembrane region" description="Helical" evidence="7">
    <location>
        <begin position="177"/>
        <end position="195"/>
    </location>
</feature>
<dbReference type="Gene3D" id="1.10.287.130">
    <property type="match status" value="1"/>
</dbReference>
<dbReference type="EC" id="2.7.13.3" evidence="2"/>
<dbReference type="PROSITE" id="PS50109">
    <property type="entry name" value="HIS_KIN"/>
    <property type="match status" value="1"/>
</dbReference>
<dbReference type="Pfam" id="PF00512">
    <property type="entry name" value="HisKA"/>
    <property type="match status" value="1"/>
</dbReference>
<dbReference type="InterPro" id="IPR036097">
    <property type="entry name" value="HisK_dim/P_sf"/>
</dbReference>
<dbReference type="InterPro" id="IPR011006">
    <property type="entry name" value="CheY-like_superfamily"/>
</dbReference>
<dbReference type="SUPFAM" id="SSF52172">
    <property type="entry name" value="CheY-like"/>
    <property type="match status" value="1"/>
</dbReference>
<dbReference type="InterPro" id="IPR001789">
    <property type="entry name" value="Sig_transdc_resp-reg_receiver"/>
</dbReference>
<dbReference type="SUPFAM" id="SSF47384">
    <property type="entry name" value="Homodimeric domain of signal transducing histidine kinase"/>
    <property type="match status" value="1"/>
</dbReference>
<feature type="modified residue" description="4-aspartylphosphate" evidence="6">
    <location>
        <position position="667"/>
    </location>
</feature>
<feature type="transmembrane region" description="Helical" evidence="7">
    <location>
        <begin position="146"/>
        <end position="165"/>
    </location>
</feature>
<feature type="domain" description="Histidine kinase" evidence="8">
    <location>
        <begin position="367"/>
        <end position="587"/>
    </location>
</feature>
<dbReference type="PRINTS" id="PR00344">
    <property type="entry name" value="BCTRLSENSOR"/>
</dbReference>
<keyword evidence="5" id="KW-0418">Kinase</keyword>
<evidence type="ECO:0000259" key="8">
    <source>
        <dbReference type="PROSITE" id="PS50109"/>
    </source>
</evidence>
<dbReference type="GO" id="GO:0005886">
    <property type="term" value="C:plasma membrane"/>
    <property type="evidence" value="ECO:0007669"/>
    <property type="project" value="TreeGrafter"/>
</dbReference>
<keyword evidence="3 6" id="KW-0597">Phosphoprotein</keyword>
<name>A0A7T3RD00_9SPIR</name>
<dbReference type="PANTHER" id="PTHR43047:SF72">
    <property type="entry name" value="OSMOSENSING HISTIDINE PROTEIN KINASE SLN1"/>
    <property type="match status" value="1"/>
</dbReference>
<feature type="transmembrane region" description="Helical" evidence="7">
    <location>
        <begin position="6"/>
        <end position="29"/>
    </location>
</feature>
<evidence type="ECO:0000256" key="5">
    <source>
        <dbReference type="ARBA" id="ARBA00022777"/>
    </source>
</evidence>
<dbReference type="InterPro" id="IPR003661">
    <property type="entry name" value="HisK_dim/P_dom"/>
</dbReference>
<dbReference type="KEGG" id="tper:IWA51_10825"/>
<gene>
    <name evidence="10" type="ORF">IWA51_10825</name>
</gene>
<dbReference type="EMBL" id="CP064936">
    <property type="protein sequence ID" value="QQA00737.1"/>
    <property type="molecule type" value="Genomic_DNA"/>
</dbReference>
<organism evidence="10 11">
    <name type="scientific">Treponema peruense</name>
    <dbReference type="NCBI Taxonomy" id="2787628"/>
    <lineage>
        <taxon>Bacteria</taxon>
        <taxon>Pseudomonadati</taxon>
        <taxon>Spirochaetota</taxon>
        <taxon>Spirochaetia</taxon>
        <taxon>Spirochaetales</taxon>
        <taxon>Treponemataceae</taxon>
        <taxon>Treponema</taxon>
    </lineage>
</organism>
<evidence type="ECO:0000256" key="7">
    <source>
        <dbReference type="SAM" id="Phobius"/>
    </source>
</evidence>
<dbReference type="PROSITE" id="PS51257">
    <property type="entry name" value="PROKAR_LIPOPROTEIN"/>
    <property type="match status" value="1"/>
</dbReference>
<accession>A0A7T3RD00</accession>
<evidence type="ECO:0000256" key="6">
    <source>
        <dbReference type="PROSITE-ProRule" id="PRU00169"/>
    </source>
</evidence>
<dbReference type="Pfam" id="PF00072">
    <property type="entry name" value="Response_reg"/>
    <property type="match status" value="1"/>
</dbReference>
<dbReference type="GO" id="GO:0009927">
    <property type="term" value="F:histidine phosphotransfer kinase activity"/>
    <property type="evidence" value="ECO:0007669"/>
    <property type="project" value="TreeGrafter"/>
</dbReference>
<evidence type="ECO:0000256" key="1">
    <source>
        <dbReference type="ARBA" id="ARBA00000085"/>
    </source>
</evidence>
<dbReference type="PROSITE" id="PS50110">
    <property type="entry name" value="RESPONSE_REGULATORY"/>
    <property type="match status" value="1"/>
</dbReference>
<dbReference type="SMART" id="SM00387">
    <property type="entry name" value="HATPase_c"/>
    <property type="match status" value="1"/>
</dbReference>
<keyword evidence="7" id="KW-0472">Membrane</keyword>
<dbReference type="InterPro" id="IPR036890">
    <property type="entry name" value="HATPase_C_sf"/>
</dbReference>
<dbReference type="InterPro" id="IPR004358">
    <property type="entry name" value="Sig_transdc_His_kin-like_C"/>
</dbReference>
<dbReference type="Pfam" id="PF02518">
    <property type="entry name" value="HATPase_c"/>
    <property type="match status" value="1"/>
</dbReference>
<evidence type="ECO:0000256" key="2">
    <source>
        <dbReference type="ARBA" id="ARBA00012438"/>
    </source>
</evidence>
<evidence type="ECO:0000256" key="3">
    <source>
        <dbReference type="ARBA" id="ARBA00022553"/>
    </source>
</evidence>
<proteinExistence type="predicted"/>
<dbReference type="Gene3D" id="3.40.50.2300">
    <property type="match status" value="1"/>
</dbReference>
<evidence type="ECO:0000313" key="11">
    <source>
        <dbReference type="Proteomes" id="UP000595224"/>
    </source>
</evidence>
<dbReference type="Proteomes" id="UP000595224">
    <property type="component" value="Chromosome"/>
</dbReference>
<feature type="transmembrane region" description="Helical" evidence="7">
    <location>
        <begin position="72"/>
        <end position="96"/>
    </location>
</feature>
<dbReference type="Gene3D" id="3.30.565.10">
    <property type="entry name" value="Histidine kinase-like ATPase, C-terminal domain"/>
    <property type="match status" value="1"/>
</dbReference>
<sequence>MGKGNYTILARIISTVLYTVGLLTLIQGCRMFRKEIRNRQCRLYGICAFFSALWSFSFALMWNSTNPEHARIFRAAGMIGVFLLFVFITTFMTHYLTSHKAFKNYTRVVTFVGCALWPFIIGPNSVTYFSTKAGMSYTFIPNIFNTLYNIFCALIGLNFFILLILMRMQAGRKRLRIVAGKLAICCIVIMIGMIFDTLLPVFGFTAIPTSTFTQGIGVLMVASVLKFQLASEINIENISKYVSNSVSTPILFFDEKEYLSMENTGAREFFGMIEDDLKQSRLWELFSLPVDCLTFKGDKSIREAECKINNRYCSIEINRITDEYGDTSCYIVIINDLTEKRDYIVRLQESERKAESANIAKSNFLARMSHEIRTPVNGIIGMNEIILRDSTDEKTLESARMVAVSAHNLVELINDILDISKLEANRIMLNNDVYQLPDLLKEIKAVAEVRTRTKKIEFKICIENKVPVELDGDEKKMRQVLMNLVGNAIKYTHQGSVTVSVGSVYANGEFFLRISVKDTGIGIKSEYTDKIFKAFERGEGAENSGIEGTGLGLYIVKNMLKIMNGTISVKSEIGKGSDFCIEVPQKPIGSTTFTSLETAPRKSDKELPKINIHIPDKRILVVDDNEINRFVAAELLSYTAATIETAASGRECLEMVKRNRYDFIMLDHIMPEMDGIQVLQKLKTMEGNMSSKAVVIILTANAIQGAREDYLSKGFDDYLSKPIDIVQIENVLKKYCASSN</sequence>
<dbReference type="PANTHER" id="PTHR43047">
    <property type="entry name" value="TWO-COMPONENT HISTIDINE PROTEIN KINASE"/>
    <property type="match status" value="1"/>
</dbReference>
<feature type="transmembrane region" description="Helical" evidence="7">
    <location>
        <begin position="41"/>
        <end position="60"/>
    </location>
</feature>
<evidence type="ECO:0000256" key="4">
    <source>
        <dbReference type="ARBA" id="ARBA00022679"/>
    </source>
</evidence>
<reference evidence="10 11" key="1">
    <citation type="submission" date="2020-11" db="EMBL/GenBank/DDBJ databases">
        <title>Treponema Peruensis nv. sp., first commensal Treponema isolated from human feces.</title>
        <authorList>
            <person name="Belkhou C."/>
            <person name="Raes J."/>
        </authorList>
    </citation>
    <scope>NUCLEOTIDE SEQUENCE [LARGE SCALE GENOMIC DNA]</scope>
    <source>
        <strain evidence="10 11">RCC2812</strain>
    </source>
</reference>
<feature type="transmembrane region" description="Helical" evidence="7">
    <location>
        <begin position="108"/>
        <end position="126"/>
    </location>
</feature>
<dbReference type="SUPFAM" id="SSF55874">
    <property type="entry name" value="ATPase domain of HSP90 chaperone/DNA topoisomerase II/histidine kinase"/>
    <property type="match status" value="1"/>
</dbReference>
<dbReference type="CDD" id="cd00082">
    <property type="entry name" value="HisKA"/>
    <property type="match status" value="1"/>
</dbReference>
<dbReference type="RefSeq" id="WP_198442427.1">
    <property type="nucleotide sequence ID" value="NZ_CBCSHE010000008.1"/>
</dbReference>
<dbReference type="FunFam" id="3.30.565.10:FF:000010">
    <property type="entry name" value="Sensor histidine kinase RcsC"/>
    <property type="match status" value="1"/>
</dbReference>
<keyword evidence="11" id="KW-1185">Reference proteome</keyword>
<dbReference type="InterPro" id="IPR003594">
    <property type="entry name" value="HATPase_dom"/>
</dbReference>
<comment type="catalytic activity">
    <reaction evidence="1">
        <text>ATP + protein L-histidine = ADP + protein N-phospho-L-histidine.</text>
        <dbReference type="EC" id="2.7.13.3"/>
    </reaction>
</comment>
<evidence type="ECO:0000259" key="9">
    <source>
        <dbReference type="PROSITE" id="PS50110"/>
    </source>
</evidence>
<dbReference type="AlphaFoldDB" id="A0A7T3RD00"/>
<dbReference type="GO" id="GO:0000155">
    <property type="term" value="F:phosphorelay sensor kinase activity"/>
    <property type="evidence" value="ECO:0007669"/>
    <property type="project" value="InterPro"/>
</dbReference>
<keyword evidence="7" id="KW-0812">Transmembrane</keyword>
<dbReference type="SMART" id="SM00388">
    <property type="entry name" value="HisKA"/>
    <property type="match status" value="1"/>
</dbReference>
<dbReference type="InterPro" id="IPR005467">
    <property type="entry name" value="His_kinase_dom"/>
</dbReference>
<dbReference type="CDD" id="cd17546">
    <property type="entry name" value="REC_hyHK_CKI1_RcsC-like"/>
    <property type="match status" value="1"/>
</dbReference>
<protein>
    <recommendedName>
        <fullName evidence="2">histidine kinase</fullName>
        <ecNumber evidence="2">2.7.13.3</ecNumber>
    </recommendedName>
</protein>
<keyword evidence="7" id="KW-1133">Transmembrane helix</keyword>
<evidence type="ECO:0000313" key="10">
    <source>
        <dbReference type="EMBL" id="QQA00737.1"/>
    </source>
</evidence>
<dbReference type="SMART" id="SM00448">
    <property type="entry name" value="REC"/>
    <property type="match status" value="1"/>
</dbReference>